<organism evidence="1 2">
    <name type="scientific">Roseovarius marisflavi</name>
    <dbReference type="NCBI Taxonomy" id="1054996"/>
    <lineage>
        <taxon>Bacteria</taxon>
        <taxon>Pseudomonadati</taxon>
        <taxon>Pseudomonadota</taxon>
        <taxon>Alphaproteobacteria</taxon>
        <taxon>Rhodobacterales</taxon>
        <taxon>Roseobacteraceae</taxon>
        <taxon>Roseovarius</taxon>
    </lineage>
</organism>
<accession>A0A1M7BPX4</accession>
<reference evidence="2" key="1">
    <citation type="submission" date="2016-11" db="EMBL/GenBank/DDBJ databases">
        <authorList>
            <person name="Varghese N."/>
            <person name="Submissions S."/>
        </authorList>
    </citation>
    <scope>NUCLEOTIDE SEQUENCE [LARGE SCALE GENOMIC DNA]</scope>
    <source>
        <strain evidence="2">DSM 29327</strain>
    </source>
</reference>
<keyword evidence="2" id="KW-1185">Reference proteome</keyword>
<proteinExistence type="predicted"/>
<name>A0A1M7BPX4_9RHOB</name>
<dbReference type="RefSeq" id="WP_073199423.1">
    <property type="nucleotide sequence ID" value="NZ_FRBN01000020.1"/>
</dbReference>
<dbReference type="Proteomes" id="UP000184191">
    <property type="component" value="Unassembled WGS sequence"/>
</dbReference>
<dbReference type="AlphaFoldDB" id="A0A1M7BPX4"/>
<dbReference type="STRING" id="1054996.SAMN05444414_12028"/>
<protein>
    <submittedName>
        <fullName evidence="1">Uncharacterized protein</fullName>
    </submittedName>
</protein>
<dbReference type="OrthoDB" id="7861875at2"/>
<evidence type="ECO:0000313" key="1">
    <source>
        <dbReference type="EMBL" id="SHL57115.1"/>
    </source>
</evidence>
<dbReference type="EMBL" id="FRBN01000020">
    <property type="protein sequence ID" value="SHL57115.1"/>
    <property type="molecule type" value="Genomic_DNA"/>
</dbReference>
<evidence type="ECO:0000313" key="2">
    <source>
        <dbReference type="Proteomes" id="UP000184191"/>
    </source>
</evidence>
<gene>
    <name evidence="1" type="ORF">SAMN05444414_12028</name>
</gene>
<sequence>MTVTLDQMIEIGSYRVMAISDCVVCANHRNGSVIVAGQKRPVAVLIRQDSALTAFGADGMPMTRDQIEKLCPGAWVRALEVD</sequence>